<evidence type="ECO:0000313" key="1">
    <source>
        <dbReference type="EMBL" id="RDB04080.1"/>
    </source>
</evidence>
<keyword evidence="2" id="KW-1185">Reference proteome</keyword>
<dbReference type="Proteomes" id="UP000253141">
    <property type="component" value="Unassembled WGS sequence"/>
</dbReference>
<name>A0A369I5A6_9BACT</name>
<organism evidence="1 2">
    <name type="scientific">Runella aurantiaca</name>
    <dbReference type="NCBI Taxonomy" id="2282308"/>
    <lineage>
        <taxon>Bacteria</taxon>
        <taxon>Pseudomonadati</taxon>
        <taxon>Bacteroidota</taxon>
        <taxon>Cytophagia</taxon>
        <taxon>Cytophagales</taxon>
        <taxon>Spirosomataceae</taxon>
        <taxon>Runella</taxon>
    </lineage>
</organism>
<reference evidence="1 2" key="1">
    <citation type="submission" date="2018-07" db="EMBL/GenBank/DDBJ databases">
        <title>Genome analysis of Runella aurantiaca.</title>
        <authorList>
            <person name="Yang X."/>
        </authorList>
    </citation>
    <scope>NUCLEOTIDE SEQUENCE [LARGE SCALE GENOMIC DNA]</scope>
    <source>
        <strain evidence="1 2">YX9</strain>
    </source>
</reference>
<proteinExistence type="predicted"/>
<protein>
    <submittedName>
        <fullName evidence="1">Membrane or secreted protein</fullName>
    </submittedName>
</protein>
<sequence length="64" mass="6488">MGTVIAASILLVLVSVALLSVRLLLVKGGEFKGSCASNNPFLQKEGAVCGVCGRKPGEPCADKA</sequence>
<dbReference type="OrthoDB" id="1452953at2"/>
<comment type="caution">
    <text evidence="1">The sequence shown here is derived from an EMBL/GenBank/DDBJ whole genome shotgun (WGS) entry which is preliminary data.</text>
</comment>
<gene>
    <name evidence="1" type="ORF">DVG78_20040</name>
</gene>
<dbReference type="EMBL" id="QPIW01000019">
    <property type="protein sequence ID" value="RDB04080.1"/>
    <property type="molecule type" value="Genomic_DNA"/>
</dbReference>
<accession>A0A369I5A6</accession>
<dbReference type="RefSeq" id="WP_114462828.1">
    <property type="nucleotide sequence ID" value="NZ_QPIW01000019.1"/>
</dbReference>
<evidence type="ECO:0000313" key="2">
    <source>
        <dbReference type="Proteomes" id="UP000253141"/>
    </source>
</evidence>
<dbReference type="AlphaFoldDB" id="A0A369I5A6"/>